<dbReference type="InterPro" id="IPR005249">
    <property type="entry name" value="YqeK"/>
</dbReference>
<proteinExistence type="predicted"/>
<dbReference type="PROSITE" id="PS51831">
    <property type="entry name" value="HD"/>
    <property type="match status" value="1"/>
</dbReference>
<dbReference type="PANTHER" id="PTHR35795">
    <property type="entry name" value="SLR1885 PROTEIN"/>
    <property type="match status" value="1"/>
</dbReference>
<evidence type="ECO:0000256" key="6">
    <source>
        <dbReference type="ARBA" id="ARBA00049417"/>
    </source>
</evidence>
<dbReference type="RefSeq" id="WP_096830906.1">
    <property type="nucleotide sequence ID" value="NZ_NXIB02000100.1"/>
</dbReference>
<feature type="domain" description="HD" evidence="7">
    <location>
        <begin position="22"/>
        <end position="137"/>
    </location>
</feature>
<keyword evidence="3" id="KW-0547">Nucleotide-binding</keyword>
<dbReference type="Pfam" id="PF01966">
    <property type="entry name" value="HD"/>
    <property type="match status" value="1"/>
</dbReference>
<keyword evidence="4" id="KW-0378">Hydrolase</keyword>
<dbReference type="EC" id="3.6.1.41" evidence="1"/>
<gene>
    <name evidence="8" type="ORF">CP500_016095</name>
</gene>
<evidence type="ECO:0000259" key="7">
    <source>
        <dbReference type="PROSITE" id="PS51831"/>
    </source>
</evidence>
<evidence type="ECO:0000256" key="2">
    <source>
        <dbReference type="ARBA" id="ARBA00022723"/>
    </source>
</evidence>
<dbReference type="InterPro" id="IPR051094">
    <property type="entry name" value="Diverse_Catalytic_Enzymes"/>
</dbReference>
<keyword evidence="5" id="KW-0408">Iron</keyword>
<evidence type="ECO:0000313" key="8">
    <source>
        <dbReference type="EMBL" id="PHX54451.1"/>
    </source>
</evidence>
<dbReference type="CDD" id="cd00077">
    <property type="entry name" value="HDc"/>
    <property type="match status" value="1"/>
</dbReference>
<sequence length="211" mass="23464">MILASTRDRVLTWLSDHVPAARITHILGVEQSAGDLARLYGLDEAKARSAGLLHDLAKYFKPQLLLQMAKAEGLELDSVLVAHPHLLHADVSAIVAREEFGVVDREILEAIANHTLGRPNMSQLSCTVFIADTIEPSRGNTPELEALRQASVQNLYAAVWQTSDYSLKYLLATRCYIHPRTVLTRNWALQMARESPEIGNLTRESIEQITS</sequence>
<organism evidence="8 9">
    <name type="scientific">Tychonema bourrellyi FEM_GT703</name>
    <dbReference type="NCBI Taxonomy" id="2040638"/>
    <lineage>
        <taxon>Bacteria</taxon>
        <taxon>Bacillati</taxon>
        <taxon>Cyanobacteriota</taxon>
        <taxon>Cyanophyceae</taxon>
        <taxon>Oscillatoriophycideae</taxon>
        <taxon>Oscillatoriales</taxon>
        <taxon>Microcoleaceae</taxon>
        <taxon>Tychonema</taxon>
    </lineage>
</organism>
<dbReference type="GO" id="GO:0008803">
    <property type="term" value="F:bis(5'-nucleosyl)-tetraphosphatase (symmetrical) activity"/>
    <property type="evidence" value="ECO:0007669"/>
    <property type="project" value="UniProtKB-EC"/>
</dbReference>
<evidence type="ECO:0000256" key="5">
    <source>
        <dbReference type="ARBA" id="ARBA00023004"/>
    </source>
</evidence>
<dbReference type="OrthoDB" id="5295945at2"/>
<dbReference type="EMBL" id="NXIB02000100">
    <property type="protein sequence ID" value="PHX54451.1"/>
    <property type="molecule type" value="Genomic_DNA"/>
</dbReference>
<comment type="caution">
    <text evidence="8">The sequence shown here is derived from an EMBL/GenBank/DDBJ whole genome shotgun (WGS) entry which is preliminary data.</text>
</comment>
<comment type="catalytic activity">
    <reaction evidence="6">
        <text>P(1),P(4)-bis(5'-adenosyl) tetraphosphate + H2O = 2 ADP + 2 H(+)</text>
        <dbReference type="Rhea" id="RHEA:24252"/>
        <dbReference type="ChEBI" id="CHEBI:15377"/>
        <dbReference type="ChEBI" id="CHEBI:15378"/>
        <dbReference type="ChEBI" id="CHEBI:58141"/>
        <dbReference type="ChEBI" id="CHEBI:456216"/>
        <dbReference type="EC" id="3.6.1.41"/>
    </reaction>
</comment>
<evidence type="ECO:0000256" key="3">
    <source>
        <dbReference type="ARBA" id="ARBA00022741"/>
    </source>
</evidence>
<dbReference type="InterPro" id="IPR006674">
    <property type="entry name" value="HD_domain"/>
</dbReference>
<dbReference type="NCBIfam" id="TIGR00488">
    <property type="entry name" value="bis(5'-nucleosyl)-tetraphosphatase (symmetrical) YqeK"/>
    <property type="match status" value="1"/>
</dbReference>
<name>A0A2G4EY56_9CYAN</name>
<dbReference type="SMART" id="SM00471">
    <property type="entry name" value="HDc"/>
    <property type="match status" value="1"/>
</dbReference>
<dbReference type="InterPro" id="IPR003607">
    <property type="entry name" value="HD/PDEase_dom"/>
</dbReference>
<accession>A0A2G4EY56</accession>
<protein>
    <recommendedName>
        <fullName evidence="1">bis(5'-nucleosyl)-tetraphosphatase (symmetrical)</fullName>
        <ecNumber evidence="1">3.6.1.41</ecNumber>
    </recommendedName>
</protein>
<evidence type="ECO:0000256" key="4">
    <source>
        <dbReference type="ARBA" id="ARBA00022801"/>
    </source>
</evidence>
<dbReference type="Proteomes" id="UP000226442">
    <property type="component" value="Unassembled WGS sequence"/>
</dbReference>
<reference evidence="8" key="1">
    <citation type="submission" date="2017-10" db="EMBL/GenBank/DDBJ databases">
        <title>Draft genome sequence of the planktic cyanobacteria Tychonema bourrellyi isolated from alpine lentic freshwater.</title>
        <authorList>
            <person name="Tett A."/>
            <person name="Armanini F."/>
            <person name="Asnicar F."/>
            <person name="Boscaini A."/>
            <person name="Pasolli E."/>
            <person name="Zolfo M."/>
            <person name="Donati C."/>
            <person name="Salmaso N."/>
            <person name="Segata N."/>
        </authorList>
    </citation>
    <scope>NUCLEOTIDE SEQUENCE</scope>
    <source>
        <strain evidence="8">FEM_GT703</strain>
    </source>
</reference>
<keyword evidence="9" id="KW-1185">Reference proteome</keyword>
<keyword evidence="2" id="KW-0479">Metal-binding</keyword>
<dbReference type="SUPFAM" id="SSF109604">
    <property type="entry name" value="HD-domain/PDEase-like"/>
    <property type="match status" value="1"/>
</dbReference>
<dbReference type="PANTHER" id="PTHR35795:SF1">
    <property type="entry name" value="BIS(5'-NUCLEOSYL)-TETRAPHOSPHATASE, SYMMETRICAL"/>
    <property type="match status" value="1"/>
</dbReference>
<dbReference type="AlphaFoldDB" id="A0A2G4EY56"/>
<evidence type="ECO:0000313" key="9">
    <source>
        <dbReference type="Proteomes" id="UP000226442"/>
    </source>
</evidence>
<dbReference type="GO" id="GO:0000166">
    <property type="term" value="F:nucleotide binding"/>
    <property type="evidence" value="ECO:0007669"/>
    <property type="project" value="UniProtKB-KW"/>
</dbReference>
<dbReference type="GO" id="GO:0046872">
    <property type="term" value="F:metal ion binding"/>
    <property type="evidence" value="ECO:0007669"/>
    <property type="project" value="UniProtKB-KW"/>
</dbReference>
<dbReference type="Gene3D" id="1.10.3210.10">
    <property type="entry name" value="Hypothetical protein af1432"/>
    <property type="match status" value="1"/>
</dbReference>
<evidence type="ECO:0000256" key="1">
    <source>
        <dbReference type="ARBA" id="ARBA00012506"/>
    </source>
</evidence>